<keyword evidence="5" id="KW-0325">Glycoprotein</keyword>
<keyword evidence="2 6" id="KW-0121">Carboxypeptidase</keyword>
<dbReference type="PANTHER" id="PTHR11802">
    <property type="entry name" value="SERINE PROTEASE FAMILY S10 SERINE CARBOXYPEPTIDASE"/>
    <property type="match status" value="1"/>
</dbReference>
<dbReference type="AlphaFoldDB" id="A0AAN5BRS2"/>
<dbReference type="PRINTS" id="PR00724">
    <property type="entry name" value="CRBOXYPTASEC"/>
</dbReference>
<evidence type="ECO:0000256" key="4">
    <source>
        <dbReference type="ARBA" id="ARBA00022801"/>
    </source>
</evidence>
<reference evidence="8" key="1">
    <citation type="submission" date="2023-04" db="EMBL/GenBank/DDBJ databases">
        <title>Aspergillus oryzae NBRC 4228.</title>
        <authorList>
            <person name="Ichikawa N."/>
            <person name="Sato H."/>
            <person name="Tonouchi N."/>
        </authorList>
    </citation>
    <scope>NUCLEOTIDE SEQUENCE</scope>
    <source>
        <strain evidence="8">NBRC 4228</strain>
    </source>
</reference>
<dbReference type="InterPro" id="IPR018202">
    <property type="entry name" value="Ser_caboxypep_ser_AS"/>
</dbReference>
<feature type="compositionally biased region" description="Polar residues" evidence="7">
    <location>
        <begin position="29"/>
        <end position="60"/>
    </location>
</feature>
<evidence type="ECO:0000256" key="3">
    <source>
        <dbReference type="ARBA" id="ARBA00022670"/>
    </source>
</evidence>
<proteinExistence type="inferred from homology"/>
<dbReference type="InterPro" id="IPR029058">
    <property type="entry name" value="AB_hydrolase_fold"/>
</dbReference>
<feature type="region of interest" description="Disordered" evidence="7">
    <location>
        <begin position="207"/>
        <end position="234"/>
    </location>
</feature>
<dbReference type="GO" id="GO:0006508">
    <property type="term" value="P:proteolysis"/>
    <property type="evidence" value="ECO:0007669"/>
    <property type="project" value="UniProtKB-KW"/>
</dbReference>
<keyword evidence="4 6" id="KW-0378">Hydrolase</keyword>
<comment type="caution">
    <text evidence="8">The sequence shown here is derived from an EMBL/GenBank/DDBJ whole genome shotgun (WGS) entry which is preliminary data.</text>
</comment>
<dbReference type="Pfam" id="PF00450">
    <property type="entry name" value="Peptidase_S10"/>
    <property type="match status" value="1"/>
</dbReference>
<dbReference type="PROSITE" id="PS00131">
    <property type="entry name" value="CARBOXYPEPT_SER_SER"/>
    <property type="match status" value="1"/>
</dbReference>
<evidence type="ECO:0000256" key="6">
    <source>
        <dbReference type="RuleBase" id="RU361156"/>
    </source>
</evidence>
<keyword evidence="3 6" id="KW-0645">Protease</keyword>
<dbReference type="InterPro" id="IPR001563">
    <property type="entry name" value="Peptidase_S10"/>
</dbReference>
<evidence type="ECO:0000256" key="5">
    <source>
        <dbReference type="ARBA" id="ARBA00023180"/>
    </source>
</evidence>
<evidence type="ECO:0000313" key="8">
    <source>
        <dbReference type="EMBL" id="GMG29390.1"/>
    </source>
</evidence>
<dbReference type="GO" id="GO:0004185">
    <property type="term" value="F:serine-type carboxypeptidase activity"/>
    <property type="evidence" value="ECO:0007669"/>
    <property type="project" value="UniProtKB-UniRule"/>
</dbReference>
<dbReference type="EC" id="3.4.16.-" evidence="6"/>
<evidence type="ECO:0000313" key="9">
    <source>
        <dbReference type="Proteomes" id="UP001165205"/>
    </source>
</evidence>
<gene>
    <name evidence="8" type="ORF">Aory04_000565200</name>
</gene>
<evidence type="ECO:0000256" key="7">
    <source>
        <dbReference type="SAM" id="MobiDB-lite"/>
    </source>
</evidence>
<dbReference type="SUPFAM" id="SSF53474">
    <property type="entry name" value="alpha/beta-Hydrolases"/>
    <property type="match status" value="1"/>
</dbReference>
<feature type="region of interest" description="Disordered" evidence="7">
    <location>
        <begin position="29"/>
        <end position="61"/>
    </location>
</feature>
<evidence type="ECO:0000256" key="2">
    <source>
        <dbReference type="ARBA" id="ARBA00022645"/>
    </source>
</evidence>
<organism evidence="8 9">
    <name type="scientific">Aspergillus oryzae</name>
    <name type="common">Yellow koji mold</name>
    <dbReference type="NCBI Taxonomy" id="5062"/>
    <lineage>
        <taxon>Eukaryota</taxon>
        <taxon>Fungi</taxon>
        <taxon>Dikarya</taxon>
        <taxon>Ascomycota</taxon>
        <taxon>Pezizomycotina</taxon>
        <taxon>Eurotiomycetes</taxon>
        <taxon>Eurotiomycetidae</taxon>
        <taxon>Eurotiales</taxon>
        <taxon>Aspergillaceae</taxon>
        <taxon>Aspergillus</taxon>
        <taxon>Aspergillus subgen. Circumdati</taxon>
    </lineage>
</organism>
<evidence type="ECO:0000256" key="1">
    <source>
        <dbReference type="ARBA" id="ARBA00009431"/>
    </source>
</evidence>
<sequence length="1027" mass="113271">MQTDLPISSNHRKAELTVLKLTNTIESIRDATSSPTQSATGGHPGNSDTCPPQSTPSLSSIHAKVPTRTRNTSVIKLGVYQEEIEHQWPTPPEWSWKSRWCLRSAQALQHPEDIGKLMTNWPMVAGYLKELLERLEDPVGEGKGIVEQGDGGFLVEGVGKTGFDVSSKSEPWRRGYFQALMGAAKAAENLEGWLTDRKQRISAPAEYVVGPSNPRPKPMPAGQKKVPREEDCEQASPSPEVFYMKILTTRGFDTRQKLDAALAYADWLDYKGLQDTASDMYNWAMDIAASGSPVDAGKVVDVKTGVLKNDGKALPSENILRVSTALAVYHARHNNLPTALSIFTSVLKARRSLPPPPPGTIMPKLPSLHKSKDPFRYLFDSIKIMLVPVEYPAPLPSGNEPPLRTATSACDEAGLMTYIGEIIYASSSKEKGLAWTRDAVDTAEATMLELGESDRIPRHRCAECLRVGLENWKTMVSRLVAKAEKEEQESIQNAGRSWFGGQKQIEAKSVERKRWEAENLILDDRIRRLWPMIDGESGLEGIAPNSSLFLVFDNLDSRVINADVFVCCVGFLVNGTGIPEVDFDVGESYAGLLPNSPAGNSSLFFWFFPSQNPKAQDEITIWLNGGPGCSSLDGLLQENGPFLWLPGTYKPARNPYSWTNLTNVVYIDQPAGTGFSPGPSTVDDEEGVAAQFKSWFKHFVDTFGLHGHKVYLTGESYAGQYIPYIASAMLDEEDEKYFNVKGIQINDPSINDDSVMIYGMFCMSIDTRVDAYSDNPTAPAVRHLNHYTNVFALNDTFLADVNSRADKCGFNKFLDEALTYPPPKDFPVLPEISSECAIWDDIVAAAYDVNPCFNYYHLTDYCPYLWSEMGFPSLAGGPNNYFNRTDVQKALHVPRTDYSVCGETTIFKNGDQSPPSALGPLPSVIERTNNTIIGHGWLDYLLFLNGSLVTIQNMTWNGAQGFQKPPVEPLYVPYHYGLAELANGNAPEPFTLIAGAGLLGTAHTERGLTFSSVYLAGHGKLRINMSC</sequence>
<protein>
    <recommendedName>
        <fullName evidence="6">Carboxypeptidase</fullName>
        <ecNumber evidence="6">3.4.16.-</ecNumber>
    </recommendedName>
</protein>
<dbReference type="Proteomes" id="UP001165205">
    <property type="component" value="Unassembled WGS sequence"/>
</dbReference>
<dbReference type="Gene3D" id="3.40.50.1820">
    <property type="entry name" value="alpha/beta hydrolase"/>
    <property type="match status" value="1"/>
</dbReference>
<dbReference type="PANTHER" id="PTHR11802:SF116">
    <property type="entry name" value="CARBOXYPEPTIDASE"/>
    <property type="match status" value="1"/>
</dbReference>
<name>A0AAN5BRS2_ASPOZ</name>
<accession>A0AAN5BRS2</accession>
<comment type="similarity">
    <text evidence="1 6">Belongs to the peptidase S10 family.</text>
</comment>
<dbReference type="EMBL" id="BSYA01000056">
    <property type="protein sequence ID" value="GMG29390.1"/>
    <property type="molecule type" value="Genomic_DNA"/>
</dbReference>